<evidence type="ECO:0000313" key="9">
    <source>
        <dbReference type="Proteomes" id="UP001580391"/>
    </source>
</evidence>
<keyword evidence="9" id="KW-1185">Reference proteome</keyword>
<feature type="region of interest" description="Disordered" evidence="5">
    <location>
        <begin position="382"/>
        <end position="417"/>
    </location>
</feature>
<evidence type="ECO:0000256" key="1">
    <source>
        <dbReference type="ARBA" id="ARBA00004442"/>
    </source>
</evidence>
<comment type="caution">
    <text evidence="8">The sequence shown here is derived from an EMBL/GenBank/DDBJ whole genome shotgun (WGS) entry which is preliminary data.</text>
</comment>
<dbReference type="SUPFAM" id="SSF103088">
    <property type="entry name" value="OmpA-like"/>
    <property type="match status" value="1"/>
</dbReference>
<evidence type="ECO:0000256" key="2">
    <source>
        <dbReference type="ARBA" id="ARBA00023136"/>
    </source>
</evidence>
<feature type="compositionally biased region" description="Basic and acidic residues" evidence="5">
    <location>
        <begin position="400"/>
        <end position="417"/>
    </location>
</feature>
<dbReference type="PANTHER" id="PTHR30329:SF21">
    <property type="entry name" value="LIPOPROTEIN YIAD-RELATED"/>
    <property type="match status" value="1"/>
</dbReference>
<dbReference type="CDD" id="cd07185">
    <property type="entry name" value="OmpA_C-like"/>
    <property type="match status" value="1"/>
</dbReference>
<dbReference type="InterPro" id="IPR036737">
    <property type="entry name" value="OmpA-like_sf"/>
</dbReference>
<keyword evidence="3" id="KW-0998">Cell outer membrane</keyword>
<dbReference type="PROSITE" id="PS51123">
    <property type="entry name" value="OMPA_2"/>
    <property type="match status" value="1"/>
</dbReference>
<dbReference type="InterPro" id="IPR006664">
    <property type="entry name" value="OMP_bac"/>
</dbReference>
<dbReference type="EMBL" id="JBHILJ010000001">
    <property type="protein sequence ID" value="MFB5734893.1"/>
    <property type="molecule type" value="Genomic_DNA"/>
</dbReference>
<feature type="domain" description="OmpA-like" evidence="7">
    <location>
        <begin position="302"/>
        <end position="417"/>
    </location>
</feature>
<dbReference type="InterPro" id="IPR011659">
    <property type="entry name" value="WD40"/>
</dbReference>
<feature type="chain" id="PRO_5045336345" evidence="6">
    <location>
        <begin position="25"/>
        <end position="417"/>
    </location>
</feature>
<evidence type="ECO:0000256" key="6">
    <source>
        <dbReference type="SAM" id="SignalP"/>
    </source>
</evidence>
<reference evidence="8 9" key="1">
    <citation type="submission" date="2024-09" db="EMBL/GenBank/DDBJ databases">
        <title>Taxonomic and Genotyping Characterization of Leptospira Strains isolated from Multiple Sources in Colombia highlights the importance of intermediate species.</title>
        <authorList>
            <person name="Torres Higuera L."/>
            <person name="Rojas Tapias D."/>
            <person name="Jimenez Velasquez S."/>
            <person name="Renjifo Ibanez C."/>
        </authorList>
    </citation>
    <scope>NUCLEOTIDE SEQUENCE [LARGE SCALE GENOMIC DNA]</scope>
    <source>
        <strain evidence="8 9">Lep080</strain>
    </source>
</reference>
<protein>
    <submittedName>
        <fullName evidence="8">OmpA family protein</fullName>
    </submittedName>
</protein>
<evidence type="ECO:0000259" key="7">
    <source>
        <dbReference type="PROSITE" id="PS51123"/>
    </source>
</evidence>
<feature type="signal peptide" evidence="6">
    <location>
        <begin position="1"/>
        <end position="24"/>
    </location>
</feature>
<dbReference type="PRINTS" id="PR01021">
    <property type="entry name" value="OMPADOMAIN"/>
</dbReference>
<name>A0ABV5BHX2_9LEPT</name>
<evidence type="ECO:0000256" key="3">
    <source>
        <dbReference type="ARBA" id="ARBA00023237"/>
    </source>
</evidence>
<dbReference type="Proteomes" id="UP001580391">
    <property type="component" value="Unassembled WGS sequence"/>
</dbReference>
<evidence type="ECO:0000256" key="5">
    <source>
        <dbReference type="SAM" id="MobiDB-lite"/>
    </source>
</evidence>
<gene>
    <name evidence="8" type="ORF">ACE5IX_00090</name>
</gene>
<dbReference type="InterPro" id="IPR050330">
    <property type="entry name" value="Bact_OuterMem_StrucFunc"/>
</dbReference>
<dbReference type="Pfam" id="PF07676">
    <property type="entry name" value="PD40"/>
    <property type="match status" value="2"/>
</dbReference>
<dbReference type="SUPFAM" id="SSF82171">
    <property type="entry name" value="DPP6 N-terminal domain-like"/>
    <property type="match status" value="1"/>
</dbReference>
<comment type="subcellular location">
    <subcellularLocation>
        <location evidence="1">Cell outer membrane</location>
    </subcellularLocation>
</comment>
<keyword evidence="6" id="KW-0732">Signal</keyword>
<dbReference type="Pfam" id="PF00691">
    <property type="entry name" value="OmpA"/>
    <property type="match status" value="1"/>
</dbReference>
<keyword evidence="2 4" id="KW-0472">Membrane</keyword>
<dbReference type="InterPro" id="IPR006665">
    <property type="entry name" value="OmpA-like"/>
</dbReference>
<proteinExistence type="predicted"/>
<dbReference type="RefSeq" id="WP_375516378.1">
    <property type="nucleotide sequence ID" value="NZ_JBHILI010000003.1"/>
</dbReference>
<sequence>MGTFFRTLFFFSSLCVFYSFSAFSQPLPSGRVARLKGEINTSLNEFGISLTEDGKTLYYYSKRRNSNYSDLFRSEKNGDSWGKGEEISDLNSPFDDQSPFVAGAEKALIFSSNRDGSIEFQLSTGKIGVSRDLYFSNYEDGSWSYPVRLPEEVNTPLIEENPFLFGNFLFFTRYPFGKVSESDIFLSQYKDGAWTKASRLPKPINTEHAEIAATISRDGKFIYFSSNRPGGYGGLDLYRSEIKKDGSFSDPENLGSVINSKGDEAFFTEVPGTKNAYFCRLETEGGNYDIFEFSLSNEWDQLKENRKVSLESIHFRTASSQIEEESYPILDRLAEFLKENAGLKLKITGHTDLHGDSQDNLILSRQRSESVREYLLKKGIEPSRLSTDGKGSSEPLFPEKNPETDGKNRRTEFQILD</sequence>
<accession>A0ABV5BHX2</accession>
<evidence type="ECO:0000256" key="4">
    <source>
        <dbReference type="PROSITE-ProRule" id="PRU00473"/>
    </source>
</evidence>
<organism evidence="8 9">
    <name type="scientific">Leptospira wolffii</name>
    <dbReference type="NCBI Taxonomy" id="409998"/>
    <lineage>
        <taxon>Bacteria</taxon>
        <taxon>Pseudomonadati</taxon>
        <taxon>Spirochaetota</taxon>
        <taxon>Spirochaetia</taxon>
        <taxon>Leptospirales</taxon>
        <taxon>Leptospiraceae</taxon>
        <taxon>Leptospira</taxon>
    </lineage>
</organism>
<evidence type="ECO:0000313" key="8">
    <source>
        <dbReference type="EMBL" id="MFB5734893.1"/>
    </source>
</evidence>
<dbReference type="Gene3D" id="3.30.1330.60">
    <property type="entry name" value="OmpA-like domain"/>
    <property type="match status" value="1"/>
</dbReference>
<dbReference type="PANTHER" id="PTHR30329">
    <property type="entry name" value="STATOR ELEMENT OF FLAGELLAR MOTOR COMPLEX"/>
    <property type="match status" value="1"/>
</dbReference>